<keyword evidence="7" id="KW-1185">Reference proteome</keyword>
<dbReference type="Gene3D" id="3.30.750.24">
    <property type="entry name" value="STAS domain"/>
    <property type="match status" value="1"/>
</dbReference>
<accession>A0A8B8DBF1</accession>
<name>A0A8B8DBF1_CRAVI</name>
<evidence type="ECO:0000256" key="1">
    <source>
        <dbReference type="ARBA" id="ARBA00004141"/>
    </source>
</evidence>
<feature type="transmembrane region" description="Helical" evidence="5">
    <location>
        <begin position="437"/>
        <end position="458"/>
    </location>
</feature>
<evidence type="ECO:0000256" key="5">
    <source>
        <dbReference type="SAM" id="Phobius"/>
    </source>
</evidence>
<organism evidence="7 8">
    <name type="scientific">Crassostrea virginica</name>
    <name type="common">Eastern oyster</name>
    <dbReference type="NCBI Taxonomy" id="6565"/>
    <lineage>
        <taxon>Eukaryota</taxon>
        <taxon>Metazoa</taxon>
        <taxon>Spiralia</taxon>
        <taxon>Lophotrochozoa</taxon>
        <taxon>Mollusca</taxon>
        <taxon>Bivalvia</taxon>
        <taxon>Autobranchia</taxon>
        <taxon>Pteriomorphia</taxon>
        <taxon>Ostreida</taxon>
        <taxon>Ostreoidea</taxon>
        <taxon>Ostreidae</taxon>
        <taxon>Crassostrea</taxon>
    </lineage>
</organism>
<dbReference type="SUPFAM" id="SSF52091">
    <property type="entry name" value="SpoIIaa-like"/>
    <property type="match status" value="1"/>
</dbReference>
<dbReference type="CDD" id="cd07042">
    <property type="entry name" value="STAS_SulP_like_sulfate_transporter"/>
    <property type="match status" value="1"/>
</dbReference>
<dbReference type="Pfam" id="PF00916">
    <property type="entry name" value="Sulfate_transp"/>
    <property type="match status" value="1"/>
</dbReference>
<dbReference type="InterPro" id="IPR001902">
    <property type="entry name" value="SLC26A/SulP_fam"/>
</dbReference>
<comment type="subcellular location">
    <subcellularLocation>
        <location evidence="1">Membrane</location>
        <topology evidence="1">Multi-pass membrane protein</topology>
    </subcellularLocation>
</comment>
<gene>
    <name evidence="8" type="primary">LOC111125085</name>
</gene>
<evidence type="ECO:0000256" key="4">
    <source>
        <dbReference type="ARBA" id="ARBA00023136"/>
    </source>
</evidence>
<evidence type="ECO:0000256" key="3">
    <source>
        <dbReference type="ARBA" id="ARBA00022989"/>
    </source>
</evidence>
<feature type="transmembrane region" description="Helical" evidence="5">
    <location>
        <begin position="86"/>
        <end position="111"/>
    </location>
</feature>
<dbReference type="PANTHER" id="PTHR11814">
    <property type="entry name" value="SULFATE TRANSPORTER"/>
    <property type="match status" value="1"/>
</dbReference>
<dbReference type="AlphaFoldDB" id="A0A8B8DBF1"/>
<dbReference type="GO" id="GO:0016020">
    <property type="term" value="C:membrane"/>
    <property type="evidence" value="ECO:0007669"/>
    <property type="project" value="UniProtKB-SubCell"/>
</dbReference>
<dbReference type="GO" id="GO:0055085">
    <property type="term" value="P:transmembrane transport"/>
    <property type="evidence" value="ECO:0007669"/>
    <property type="project" value="InterPro"/>
</dbReference>
<feature type="transmembrane region" description="Helical" evidence="5">
    <location>
        <begin position="282"/>
        <end position="302"/>
    </location>
</feature>
<reference evidence="8" key="1">
    <citation type="submission" date="2025-08" db="UniProtKB">
        <authorList>
            <consortium name="RefSeq"/>
        </authorList>
    </citation>
    <scope>IDENTIFICATION</scope>
    <source>
        <tissue evidence="8">Whole sample</tissue>
    </source>
</reference>
<evidence type="ECO:0000256" key="2">
    <source>
        <dbReference type="ARBA" id="ARBA00022692"/>
    </source>
</evidence>
<keyword evidence="2 5" id="KW-0812">Transmembrane</keyword>
<dbReference type="PROSITE" id="PS50801">
    <property type="entry name" value="STAS"/>
    <property type="match status" value="1"/>
</dbReference>
<evidence type="ECO:0000313" key="8">
    <source>
        <dbReference type="RefSeq" id="XP_022324256.1"/>
    </source>
</evidence>
<dbReference type="OrthoDB" id="288203at2759"/>
<protein>
    <submittedName>
        <fullName evidence="8">Solute carrier family 26 member 10-like</fullName>
    </submittedName>
</protein>
<feature type="transmembrane region" description="Helical" evidence="5">
    <location>
        <begin position="314"/>
        <end position="331"/>
    </location>
</feature>
<proteinExistence type="predicted"/>
<feature type="transmembrane region" description="Helical" evidence="5">
    <location>
        <begin position="400"/>
        <end position="417"/>
    </location>
</feature>
<evidence type="ECO:0000259" key="6">
    <source>
        <dbReference type="PROSITE" id="PS50801"/>
    </source>
</evidence>
<dbReference type="InterPro" id="IPR002645">
    <property type="entry name" value="STAS_dom"/>
</dbReference>
<dbReference type="GeneID" id="111125085"/>
<dbReference type="Pfam" id="PF01740">
    <property type="entry name" value="STAS"/>
    <property type="match status" value="1"/>
</dbReference>
<dbReference type="InterPro" id="IPR011547">
    <property type="entry name" value="SLC26A/SulP_dom"/>
</dbReference>
<feature type="domain" description="STAS" evidence="6">
    <location>
        <begin position="552"/>
        <end position="699"/>
    </location>
</feature>
<feature type="transmembrane region" description="Helical" evidence="5">
    <location>
        <begin position="204"/>
        <end position="228"/>
    </location>
</feature>
<keyword evidence="4 5" id="KW-0472">Membrane</keyword>
<dbReference type="Proteomes" id="UP000694844">
    <property type="component" value="Chromosome 3"/>
</dbReference>
<feature type="transmembrane region" description="Helical" evidence="5">
    <location>
        <begin position="495"/>
        <end position="522"/>
    </location>
</feature>
<feature type="transmembrane region" description="Helical" evidence="5">
    <location>
        <begin position="464"/>
        <end position="483"/>
    </location>
</feature>
<keyword evidence="3 5" id="KW-1133">Transmembrane helix</keyword>
<dbReference type="InterPro" id="IPR036513">
    <property type="entry name" value="STAS_dom_sf"/>
</dbReference>
<dbReference type="RefSeq" id="XP_022324256.1">
    <property type="nucleotide sequence ID" value="XM_022468548.1"/>
</dbReference>
<dbReference type="KEGG" id="cvn:111125085"/>
<sequence length="733" mass="81209">MEKKFAYTCEFNENFSKKNGERTMLSHKLRKVCRKYVSRNYYQKCARETFPFINTIRSYKVKEYLINDIISGLTVGVMQIPQGMAYAMLSSLPPICGLYISFFGPLVYFFLGTSRHVSMGCISIVSLMIGSVLDDAISNSGFNMEGRPLPQNLTLLSAIGSSGYNESGYGPLNLTVEGQQSPYVTQGPPPHASTNAYKIELASALSLISGIVMIILGRLGFGVITTYMPEPMVSGFTSAVAVQIITAQAKHIFGLDVVRHNGYYKIIKTWVDILKNIGDTQWLPLVIFCVSFIILYSIKVHINIRFKAKLKVPIPADLIVVVLATVIAYAAKLSRNNGLNVVKEIPAGFPSFSPPDLSLVIPRYLKDAVMIGIVAFTQTVSIAKILAQTNNYDINSNQEMVAYGAGSVVCSLFSGYIPAGSVGRSMVQEGAGGKTQVASLFGCLVVLVVIVAVGPLFYHLPQCVLSAVVLMSLRGMFLQYTELPSLWRKSKIDFMIWVVTAASTIVLDAEIGIIIGIVFSVFTVTVRTQRTDGYRASYVGETSVMKNIERYQTVVLDGRPELIVICYHGPVCFANAEHFMRTVYRKSGMDPKMLLKTQRRQQQKAQIQLDVSEEKDVLEETLCRNDHPKIAIDFTTVNFIDLVGVKTIKRVHKDYQSAGIELILVGCNDDVIDMFEKCDIMGEFSSSLFTSMELLLTHLNFQQTSSSCNGEEPLMNGFCEEKLKKSHISKEKD</sequence>
<dbReference type="NCBIfam" id="TIGR00815">
    <property type="entry name" value="sulP"/>
    <property type="match status" value="1"/>
</dbReference>
<evidence type="ECO:0000313" key="7">
    <source>
        <dbReference type="Proteomes" id="UP000694844"/>
    </source>
</evidence>